<dbReference type="Pfam" id="PF00005">
    <property type="entry name" value="ABC_tran"/>
    <property type="match status" value="1"/>
</dbReference>
<dbReference type="InterPro" id="IPR003593">
    <property type="entry name" value="AAA+_ATPase"/>
</dbReference>
<dbReference type="InterPro" id="IPR017871">
    <property type="entry name" value="ABC_transporter-like_CS"/>
</dbReference>
<keyword evidence="6" id="KW-1185">Reference proteome</keyword>
<dbReference type="SMART" id="SM00382">
    <property type="entry name" value="AAA"/>
    <property type="match status" value="1"/>
</dbReference>
<evidence type="ECO:0000313" key="6">
    <source>
        <dbReference type="Proteomes" id="UP001267426"/>
    </source>
</evidence>
<dbReference type="RefSeq" id="WP_311664553.1">
    <property type="nucleotide sequence ID" value="NZ_JAVRHT010000031.1"/>
</dbReference>
<accession>A0ABU3BTE9</accession>
<sequence length="233" mass="24889">MTAPPVTPLVSLRSLTYAYRTRRRAETVLHGVDVDVAPGEFVTVVGPSGSGKSTLLHVLALLDRATSGTYRFDGRDVGALSDRERAALAREAVAVVFQAYHLLDDLTVAENVAEPLRYQKVPAAERTRRAAEVLARFGLDVKADRYPAELSGGQQQLVGVARALAGRPRLLLADEPTGNLHAAQGGAVVDALRELNERDGVTVLHVTHSERWAAAGGRVVELLDGRVVADSGT</sequence>
<gene>
    <name evidence="5" type="ORF">RM540_12425</name>
</gene>
<protein>
    <submittedName>
        <fullName evidence="5">ABC transporter ATP-binding protein</fullName>
    </submittedName>
</protein>
<dbReference type="CDD" id="cd03255">
    <property type="entry name" value="ABC_MJ0796_LolCDE_FtsE"/>
    <property type="match status" value="1"/>
</dbReference>
<comment type="caution">
    <text evidence="5">The sequence shown here is derived from an EMBL/GenBank/DDBJ whole genome shotgun (WGS) entry which is preliminary data.</text>
</comment>
<feature type="domain" description="ABC transporter" evidence="4">
    <location>
        <begin position="10"/>
        <end position="233"/>
    </location>
</feature>
<evidence type="ECO:0000256" key="2">
    <source>
        <dbReference type="ARBA" id="ARBA00022741"/>
    </source>
</evidence>
<dbReference type="Proteomes" id="UP001267426">
    <property type="component" value="Unassembled WGS sequence"/>
</dbReference>
<dbReference type="PROSITE" id="PS50893">
    <property type="entry name" value="ABC_TRANSPORTER_2"/>
    <property type="match status" value="1"/>
</dbReference>
<dbReference type="PANTHER" id="PTHR24220">
    <property type="entry name" value="IMPORT ATP-BINDING PROTEIN"/>
    <property type="match status" value="1"/>
</dbReference>
<dbReference type="InterPro" id="IPR017911">
    <property type="entry name" value="MacB-like_ATP-bd"/>
</dbReference>
<dbReference type="InterPro" id="IPR015854">
    <property type="entry name" value="ABC_transpr_LolD-like"/>
</dbReference>
<dbReference type="SUPFAM" id="SSF52540">
    <property type="entry name" value="P-loop containing nucleoside triphosphate hydrolases"/>
    <property type="match status" value="1"/>
</dbReference>
<evidence type="ECO:0000256" key="1">
    <source>
        <dbReference type="ARBA" id="ARBA00022448"/>
    </source>
</evidence>
<keyword evidence="3 5" id="KW-0067">ATP-binding</keyword>
<organism evidence="5 6">
    <name type="scientific">Rubrivirga litoralis</name>
    <dbReference type="NCBI Taxonomy" id="3075598"/>
    <lineage>
        <taxon>Bacteria</taxon>
        <taxon>Pseudomonadati</taxon>
        <taxon>Rhodothermota</taxon>
        <taxon>Rhodothermia</taxon>
        <taxon>Rhodothermales</taxon>
        <taxon>Rubricoccaceae</taxon>
        <taxon>Rubrivirga</taxon>
    </lineage>
</organism>
<name>A0ABU3BTE9_9BACT</name>
<dbReference type="EMBL" id="JAVRHT010000031">
    <property type="protein sequence ID" value="MDT0632557.1"/>
    <property type="molecule type" value="Genomic_DNA"/>
</dbReference>
<reference evidence="5 6" key="1">
    <citation type="submission" date="2023-09" db="EMBL/GenBank/DDBJ databases">
        <authorList>
            <person name="Rey-Velasco X."/>
        </authorList>
    </citation>
    <scope>NUCLEOTIDE SEQUENCE [LARGE SCALE GENOMIC DNA]</scope>
    <source>
        <strain evidence="5 6">F394</strain>
    </source>
</reference>
<proteinExistence type="predicted"/>
<keyword evidence="2" id="KW-0547">Nucleotide-binding</keyword>
<dbReference type="InterPro" id="IPR003439">
    <property type="entry name" value="ABC_transporter-like_ATP-bd"/>
</dbReference>
<evidence type="ECO:0000313" key="5">
    <source>
        <dbReference type="EMBL" id="MDT0632557.1"/>
    </source>
</evidence>
<dbReference type="InterPro" id="IPR027417">
    <property type="entry name" value="P-loop_NTPase"/>
</dbReference>
<keyword evidence="1" id="KW-0813">Transport</keyword>
<evidence type="ECO:0000259" key="4">
    <source>
        <dbReference type="PROSITE" id="PS50893"/>
    </source>
</evidence>
<evidence type="ECO:0000256" key="3">
    <source>
        <dbReference type="ARBA" id="ARBA00022840"/>
    </source>
</evidence>
<dbReference type="PROSITE" id="PS00211">
    <property type="entry name" value="ABC_TRANSPORTER_1"/>
    <property type="match status" value="1"/>
</dbReference>
<dbReference type="Gene3D" id="3.40.50.300">
    <property type="entry name" value="P-loop containing nucleotide triphosphate hydrolases"/>
    <property type="match status" value="1"/>
</dbReference>
<dbReference type="GO" id="GO:0005524">
    <property type="term" value="F:ATP binding"/>
    <property type="evidence" value="ECO:0007669"/>
    <property type="project" value="UniProtKB-KW"/>
</dbReference>